<evidence type="ECO:0000313" key="2">
    <source>
        <dbReference type="Proteomes" id="UP000192132"/>
    </source>
</evidence>
<sequence length="86" mass="9796">MRVISFSWRNPLNHSIEVIFEPWGVGYTLLSNSMITIYYGCVDVENDINVTFKKKFLTVYCGSGEKIKIIIDGQDVTSVYGFLAHL</sequence>
<dbReference type="EMBL" id="MLCN01000008">
    <property type="protein sequence ID" value="ONG41616.1"/>
    <property type="molecule type" value="Genomic_DNA"/>
</dbReference>
<dbReference type="AlphaFoldDB" id="A0A1S8CWQ0"/>
<keyword evidence="2" id="KW-1185">Reference proteome</keyword>
<organism evidence="1 2">
    <name type="scientific">Alkanindiges hydrocarboniclasticus</name>
    <dbReference type="NCBI Taxonomy" id="1907941"/>
    <lineage>
        <taxon>Bacteria</taxon>
        <taxon>Pseudomonadati</taxon>
        <taxon>Pseudomonadota</taxon>
        <taxon>Gammaproteobacteria</taxon>
        <taxon>Moraxellales</taxon>
        <taxon>Moraxellaceae</taxon>
        <taxon>Alkanindiges</taxon>
    </lineage>
</organism>
<name>A0A1S8CWQ0_9GAMM</name>
<reference evidence="1 2" key="1">
    <citation type="submission" date="2016-10" db="EMBL/GenBank/DDBJ databases">
        <title>Draft Genome sequence of Alkanindiges sp. strain H1.</title>
        <authorList>
            <person name="Subhash Y."/>
            <person name="Lee S."/>
        </authorList>
    </citation>
    <scope>NUCLEOTIDE SEQUENCE [LARGE SCALE GENOMIC DNA]</scope>
    <source>
        <strain evidence="1 2">H1</strain>
    </source>
</reference>
<evidence type="ECO:0000313" key="1">
    <source>
        <dbReference type="EMBL" id="ONG41616.1"/>
    </source>
</evidence>
<protein>
    <submittedName>
        <fullName evidence="1">Uncharacterized protein</fullName>
    </submittedName>
</protein>
<accession>A0A1S8CWQ0</accession>
<proteinExistence type="predicted"/>
<dbReference type="STRING" id="1907941.BKE30_04115"/>
<dbReference type="Proteomes" id="UP000192132">
    <property type="component" value="Unassembled WGS sequence"/>
</dbReference>
<comment type="caution">
    <text evidence="1">The sequence shown here is derived from an EMBL/GenBank/DDBJ whole genome shotgun (WGS) entry which is preliminary data.</text>
</comment>
<gene>
    <name evidence="1" type="ORF">BKE30_04115</name>
</gene>
<dbReference type="RefSeq" id="WP_076877371.1">
    <property type="nucleotide sequence ID" value="NZ_MLCN01000008.1"/>
</dbReference>